<dbReference type="PANTHER" id="PTHR43072:SF8">
    <property type="entry name" value="ACYLTRANSFERASE FABY-RELATED"/>
    <property type="match status" value="1"/>
</dbReference>
<keyword evidence="2" id="KW-0614">Plasmid</keyword>
<sequence>MQITHALPRQHPLTIEQAQAEHMAAVTGIYAHYVLNAVCTMEEIPPSVAEMHERHADLRREGLPWLVALSGAEVLGYAYAGRYRPRAGYHGTAETSIYVHPAQHGRGVGQALLASLVGECESMKLRQLVAVIVDGADTTGSVRLHQRFGFRQVGVFAQVGRKFGRDVDTLLLQRSVAAA</sequence>
<dbReference type="AlphaFoldDB" id="A0A6N1X8M1"/>
<organism evidence="2 3">
    <name type="scientific">Comamonas antarctica</name>
    <dbReference type="NCBI Taxonomy" id="2743470"/>
    <lineage>
        <taxon>Bacteria</taxon>
        <taxon>Pseudomonadati</taxon>
        <taxon>Pseudomonadota</taxon>
        <taxon>Betaproteobacteria</taxon>
        <taxon>Burkholderiales</taxon>
        <taxon>Comamonadaceae</taxon>
        <taxon>Comamonas</taxon>
    </lineage>
</organism>
<evidence type="ECO:0000313" key="3">
    <source>
        <dbReference type="Proteomes" id="UP000509579"/>
    </source>
</evidence>
<dbReference type="InterPro" id="IPR000182">
    <property type="entry name" value="GNAT_dom"/>
</dbReference>
<dbReference type="SUPFAM" id="SSF55729">
    <property type="entry name" value="Acyl-CoA N-acyltransferases (Nat)"/>
    <property type="match status" value="1"/>
</dbReference>
<keyword evidence="3" id="KW-1185">Reference proteome</keyword>
<keyword evidence="2" id="KW-0808">Transferase</keyword>
<dbReference type="GO" id="GO:0016747">
    <property type="term" value="F:acyltransferase activity, transferring groups other than amino-acyl groups"/>
    <property type="evidence" value="ECO:0007669"/>
    <property type="project" value="InterPro"/>
</dbReference>
<name>A0A6N1X8M1_9BURK</name>
<dbReference type="InterPro" id="IPR016181">
    <property type="entry name" value="Acyl_CoA_acyltransferase"/>
</dbReference>
<dbReference type="PROSITE" id="PS51186">
    <property type="entry name" value="GNAT"/>
    <property type="match status" value="1"/>
</dbReference>
<dbReference type="CDD" id="cd04301">
    <property type="entry name" value="NAT_SF"/>
    <property type="match status" value="1"/>
</dbReference>
<dbReference type="Proteomes" id="UP000509579">
    <property type="component" value="Plasmid unnamed2"/>
</dbReference>
<dbReference type="PANTHER" id="PTHR43072">
    <property type="entry name" value="N-ACETYLTRANSFERASE"/>
    <property type="match status" value="1"/>
</dbReference>
<gene>
    <name evidence="2" type="ORF">HUK68_22420</name>
</gene>
<accession>A0A6N1X8M1</accession>
<protein>
    <submittedName>
        <fullName evidence="2">N-acetyltransferase family protein</fullName>
    </submittedName>
</protein>
<dbReference type="EMBL" id="CP054842">
    <property type="protein sequence ID" value="QKV55711.1"/>
    <property type="molecule type" value="Genomic_DNA"/>
</dbReference>
<dbReference type="Gene3D" id="3.40.630.30">
    <property type="match status" value="1"/>
</dbReference>
<reference evidence="2 3" key="1">
    <citation type="submission" date="2020-06" db="EMBL/GenBank/DDBJ databases">
        <title>Acidovorax antarctica sp. nov., isolated from Corinth ice sheet soil, Antarctic Fields Peninsula.</title>
        <authorList>
            <person name="Xu Q."/>
            <person name="Peng F."/>
        </authorList>
    </citation>
    <scope>NUCLEOTIDE SEQUENCE [LARGE SCALE GENOMIC DNA]</scope>
    <source>
        <strain evidence="2 3">16-35-5</strain>
        <plasmid evidence="2 3">unnamed2</plasmid>
    </source>
</reference>
<proteinExistence type="predicted"/>
<dbReference type="Pfam" id="PF00583">
    <property type="entry name" value="Acetyltransf_1"/>
    <property type="match status" value="1"/>
</dbReference>
<evidence type="ECO:0000259" key="1">
    <source>
        <dbReference type="PROSITE" id="PS51186"/>
    </source>
</evidence>
<feature type="domain" description="N-acetyltransferase" evidence="1">
    <location>
        <begin position="13"/>
        <end position="177"/>
    </location>
</feature>
<dbReference type="RefSeq" id="WP_175506497.1">
    <property type="nucleotide sequence ID" value="NZ_CP054842.1"/>
</dbReference>
<geneLocation type="plasmid" evidence="2 3">
    <name>unnamed2</name>
</geneLocation>
<dbReference type="KEGG" id="aant:HUK68_22420"/>
<evidence type="ECO:0000313" key="2">
    <source>
        <dbReference type="EMBL" id="QKV55711.1"/>
    </source>
</evidence>